<evidence type="ECO:0000259" key="8">
    <source>
        <dbReference type="Pfam" id="PF01435"/>
    </source>
</evidence>
<keyword evidence="2" id="KW-0479">Metal-binding</keyword>
<dbReference type="InterPro" id="IPR001915">
    <property type="entry name" value="Peptidase_M48"/>
</dbReference>
<keyword evidence="7" id="KW-0472">Membrane</keyword>
<dbReference type="Pfam" id="PF01435">
    <property type="entry name" value="Peptidase_M48"/>
    <property type="match status" value="1"/>
</dbReference>
<comment type="caution">
    <text evidence="9">The sequence shown here is derived from an EMBL/GenBank/DDBJ whole genome shotgun (WGS) entry which is preliminary data.</text>
</comment>
<feature type="transmembrane region" description="Helical" evidence="7">
    <location>
        <begin position="20"/>
        <end position="39"/>
    </location>
</feature>
<sequence length="332" mass="35461">MWASRPQPPTIQGRERGVTTSILLVAGALLTATFAPRVLTRLESTNSDPLCLLWLWWSMVLGNLTSAGLAVAVLLIPGHAGPAPVMWLVEQCRMILRLTSAHQDTGVGVGLLGALTLLTFRFGQRVRRGTVASRDRSTMTMQTLDLLGHREHDVLWVKHAGAVAFSVGGRANAIVATTGLRTRLTVAEVDAVLEHERAHLAGRHHLHVVLADAVGAVARFVPLYRQLPVAVRRLVELVADEEAARVSGRSVLRDALLKVAAASAMAAPPRALYASETAVEARLRRLSSNPRQRSWVLRTAGRVTVAVGGVASSTVAAGVTTVALLLACVWGV</sequence>
<evidence type="ECO:0000256" key="7">
    <source>
        <dbReference type="SAM" id="Phobius"/>
    </source>
</evidence>
<keyword evidence="3 6" id="KW-0378">Hydrolase</keyword>
<keyword evidence="7" id="KW-1133">Transmembrane helix</keyword>
<feature type="domain" description="Peptidase M48" evidence="8">
    <location>
        <begin position="157"/>
        <end position="218"/>
    </location>
</feature>
<evidence type="ECO:0000256" key="6">
    <source>
        <dbReference type="RuleBase" id="RU003983"/>
    </source>
</evidence>
<dbReference type="AlphaFoldDB" id="A0A1Y2MGW3"/>
<proteinExistence type="inferred from homology"/>
<evidence type="ECO:0000256" key="1">
    <source>
        <dbReference type="ARBA" id="ARBA00022670"/>
    </source>
</evidence>
<dbReference type="Proteomes" id="UP000194360">
    <property type="component" value="Unassembled WGS sequence"/>
</dbReference>
<dbReference type="EMBL" id="MIGB01000082">
    <property type="protein sequence ID" value="OSY34515.1"/>
    <property type="molecule type" value="Genomic_DNA"/>
</dbReference>
<evidence type="ECO:0000256" key="5">
    <source>
        <dbReference type="ARBA" id="ARBA00023049"/>
    </source>
</evidence>
<evidence type="ECO:0000313" key="10">
    <source>
        <dbReference type="Proteomes" id="UP000194360"/>
    </source>
</evidence>
<keyword evidence="10" id="KW-1185">Reference proteome</keyword>
<feature type="transmembrane region" description="Helical" evidence="7">
    <location>
        <begin position="303"/>
        <end position="327"/>
    </location>
</feature>
<dbReference type="PANTHER" id="PTHR34978:SF3">
    <property type="entry name" value="SLR0241 PROTEIN"/>
    <property type="match status" value="1"/>
</dbReference>
<name>A0A1Y2MGW3_PSEAH</name>
<evidence type="ECO:0000256" key="2">
    <source>
        <dbReference type="ARBA" id="ARBA00022723"/>
    </source>
</evidence>
<comment type="similarity">
    <text evidence="6">Belongs to the peptidase M48 family.</text>
</comment>
<dbReference type="GO" id="GO:0006508">
    <property type="term" value="P:proteolysis"/>
    <property type="evidence" value="ECO:0007669"/>
    <property type="project" value="UniProtKB-KW"/>
</dbReference>
<dbReference type="STRING" id="2074.BG845_06771"/>
<keyword evidence="7" id="KW-0812">Transmembrane</keyword>
<reference evidence="9 10" key="1">
    <citation type="submission" date="2016-09" db="EMBL/GenBank/DDBJ databases">
        <title>Pseudonocardia autotrophica DSM535, a candidate organism with high potential of specific P450 cytochromes.</title>
        <authorList>
            <person name="Grumaz C."/>
            <person name="Vainshtein Y."/>
            <person name="Kirstahler P."/>
            <person name="Sohn K."/>
        </authorList>
    </citation>
    <scope>NUCLEOTIDE SEQUENCE [LARGE SCALE GENOMIC DNA]</scope>
    <source>
        <strain evidence="9 10">DSM 535</strain>
    </source>
</reference>
<accession>A0A1Y2MGW3</accession>
<comment type="cofactor">
    <cofactor evidence="6">
        <name>Zn(2+)</name>
        <dbReference type="ChEBI" id="CHEBI:29105"/>
    </cofactor>
    <text evidence="6">Binds 1 zinc ion per subunit.</text>
</comment>
<feature type="transmembrane region" description="Helical" evidence="7">
    <location>
        <begin position="51"/>
        <end position="76"/>
    </location>
</feature>
<dbReference type="CDD" id="cd07326">
    <property type="entry name" value="M56_BlaR1_MecR1_like"/>
    <property type="match status" value="1"/>
</dbReference>
<evidence type="ECO:0000256" key="4">
    <source>
        <dbReference type="ARBA" id="ARBA00022833"/>
    </source>
</evidence>
<dbReference type="GO" id="GO:0046872">
    <property type="term" value="F:metal ion binding"/>
    <property type="evidence" value="ECO:0007669"/>
    <property type="project" value="UniProtKB-KW"/>
</dbReference>
<organism evidence="9 10">
    <name type="scientific">Pseudonocardia autotrophica</name>
    <name type="common">Amycolata autotrophica</name>
    <name type="synonym">Nocardia autotrophica</name>
    <dbReference type="NCBI Taxonomy" id="2074"/>
    <lineage>
        <taxon>Bacteria</taxon>
        <taxon>Bacillati</taxon>
        <taxon>Actinomycetota</taxon>
        <taxon>Actinomycetes</taxon>
        <taxon>Pseudonocardiales</taxon>
        <taxon>Pseudonocardiaceae</taxon>
        <taxon>Pseudonocardia</taxon>
    </lineage>
</organism>
<gene>
    <name evidence="9" type="ORF">BG845_06771</name>
</gene>
<evidence type="ECO:0000313" key="9">
    <source>
        <dbReference type="EMBL" id="OSY34515.1"/>
    </source>
</evidence>
<dbReference type="GO" id="GO:0004222">
    <property type="term" value="F:metalloendopeptidase activity"/>
    <property type="evidence" value="ECO:0007669"/>
    <property type="project" value="InterPro"/>
</dbReference>
<dbReference type="InterPro" id="IPR052173">
    <property type="entry name" value="Beta-lactam_resp_regulator"/>
</dbReference>
<dbReference type="PANTHER" id="PTHR34978">
    <property type="entry name" value="POSSIBLE SENSOR-TRANSDUCER PROTEIN BLAR"/>
    <property type="match status" value="1"/>
</dbReference>
<dbReference type="Gene3D" id="3.30.2010.10">
    <property type="entry name" value="Metalloproteases ('zincins'), catalytic domain"/>
    <property type="match status" value="1"/>
</dbReference>
<keyword evidence="4 6" id="KW-0862">Zinc</keyword>
<evidence type="ECO:0000256" key="3">
    <source>
        <dbReference type="ARBA" id="ARBA00022801"/>
    </source>
</evidence>
<keyword evidence="1 6" id="KW-0645">Protease</keyword>
<protein>
    <recommendedName>
        <fullName evidence="8">Peptidase M48 domain-containing protein</fullName>
    </recommendedName>
</protein>
<keyword evidence="5 6" id="KW-0482">Metalloprotease</keyword>